<sequence>MACVTSIGFVCPSLGKNTAPSRSSIFKNGCNSLASRGEITSTSSPKHFAIDAPRLSSSKRPASRATLTDPFCLKPVA</sequence>
<accession>A0A381P9Y2</accession>
<evidence type="ECO:0000313" key="1">
    <source>
        <dbReference type="EMBL" id="SUZ63795.1"/>
    </source>
</evidence>
<name>A0A381P9Y2_9ZZZZ</name>
<gene>
    <name evidence="1" type="ORF">METZ01_LOCUS16649</name>
</gene>
<dbReference type="AlphaFoldDB" id="A0A381P9Y2"/>
<reference evidence="1" key="1">
    <citation type="submission" date="2018-05" db="EMBL/GenBank/DDBJ databases">
        <authorList>
            <person name="Lanie J.A."/>
            <person name="Ng W.-L."/>
            <person name="Kazmierczak K.M."/>
            <person name="Andrzejewski T.M."/>
            <person name="Davidsen T.M."/>
            <person name="Wayne K.J."/>
            <person name="Tettelin H."/>
            <person name="Glass J.I."/>
            <person name="Rusch D."/>
            <person name="Podicherti R."/>
            <person name="Tsui H.-C.T."/>
            <person name="Winkler M.E."/>
        </authorList>
    </citation>
    <scope>NUCLEOTIDE SEQUENCE</scope>
</reference>
<proteinExistence type="predicted"/>
<dbReference type="EMBL" id="UINC01000925">
    <property type="protein sequence ID" value="SUZ63795.1"/>
    <property type="molecule type" value="Genomic_DNA"/>
</dbReference>
<organism evidence="1">
    <name type="scientific">marine metagenome</name>
    <dbReference type="NCBI Taxonomy" id="408172"/>
    <lineage>
        <taxon>unclassified sequences</taxon>
        <taxon>metagenomes</taxon>
        <taxon>ecological metagenomes</taxon>
    </lineage>
</organism>
<protein>
    <submittedName>
        <fullName evidence="1">Uncharacterized protein</fullName>
    </submittedName>
</protein>